<reference evidence="5 6" key="1">
    <citation type="submission" date="2023-03" db="EMBL/GenBank/DDBJ databases">
        <title>High-quality genome of Scylla paramamosain provides insights in environmental adaptation.</title>
        <authorList>
            <person name="Zhang L."/>
        </authorList>
    </citation>
    <scope>NUCLEOTIDE SEQUENCE [LARGE SCALE GENOMIC DNA]</scope>
    <source>
        <strain evidence="5">LZ_2023a</strain>
        <tissue evidence="5">Muscle</tissue>
    </source>
</reference>
<feature type="domain" description="SUEL-type lectin" evidence="4">
    <location>
        <begin position="36"/>
        <end position="151"/>
    </location>
</feature>
<dbReference type="InterPro" id="IPR000922">
    <property type="entry name" value="Lectin_gal-bd_dom"/>
</dbReference>
<feature type="compositionally biased region" description="Acidic residues" evidence="1">
    <location>
        <begin position="276"/>
        <end position="298"/>
    </location>
</feature>
<feature type="region of interest" description="Disordered" evidence="1">
    <location>
        <begin position="443"/>
        <end position="464"/>
    </location>
</feature>
<feature type="region of interest" description="Disordered" evidence="1">
    <location>
        <begin position="477"/>
        <end position="503"/>
    </location>
</feature>
<dbReference type="Pfam" id="PF02140">
    <property type="entry name" value="SUEL_Lectin"/>
    <property type="match status" value="2"/>
</dbReference>
<evidence type="ECO:0000313" key="6">
    <source>
        <dbReference type="Proteomes" id="UP001487740"/>
    </source>
</evidence>
<evidence type="ECO:0000313" key="5">
    <source>
        <dbReference type="EMBL" id="KAK8379546.1"/>
    </source>
</evidence>
<keyword evidence="2" id="KW-0472">Membrane</keyword>
<organism evidence="5 6">
    <name type="scientific">Scylla paramamosain</name>
    <name type="common">Mud crab</name>
    <dbReference type="NCBI Taxonomy" id="85552"/>
    <lineage>
        <taxon>Eukaryota</taxon>
        <taxon>Metazoa</taxon>
        <taxon>Ecdysozoa</taxon>
        <taxon>Arthropoda</taxon>
        <taxon>Crustacea</taxon>
        <taxon>Multicrustacea</taxon>
        <taxon>Malacostraca</taxon>
        <taxon>Eumalacostraca</taxon>
        <taxon>Eucarida</taxon>
        <taxon>Decapoda</taxon>
        <taxon>Pleocyemata</taxon>
        <taxon>Brachyura</taxon>
        <taxon>Eubrachyura</taxon>
        <taxon>Portunoidea</taxon>
        <taxon>Portunidae</taxon>
        <taxon>Portuninae</taxon>
        <taxon>Scylla</taxon>
    </lineage>
</organism>
<keyword evidence="3" id="KW-0732">Signal</keyword>
<evidence type="ECO:0000256" key="1">
    <source>
        <dbReference type="SAM" id="MobiDB-lite"/>
    </source>
</evidence>
<dbReference type="CDD" id="cd22828">
    <property type="entry name" value="Gal_Rha_Lectin_EVA1_EVA1C_rpt1"/>
    <property type="match status" value="1"/>
</dbReference>
<sequence>MRVKCGGIFLLTWLSAVCSSQLALLAGTLRTFQEHACDGSSLSLQCPNRTTIDITFARYGRPRTTHVTSGVGVGGVGVQRDICPPLAHHSPLSQKGVCEYPQTVNYNTLQLVVRRCQHEEQCVIEVSPATFSTSDPCPATRKYIEVAYKCRPKTFVNKVVCEGGKLIVRCEKDSRIAIYSVLFGRSLSGSFICPQPEGVAEEECQASYATEMVMRQCHGQRLCHIEAKSEVYGSPCSPQSNMYMKAVYTCVPKKILKERKTDEDKRGKQDGRGEEKEEEEEEETVEEEEEEEEEEEMQGEGGKRPGAEKPGGGGRGPEETRVLGEAPQPAPASPPSEAELINCTVLVLAGAQGREIGFLTEWMKAVAFVRGNFEKFLLYLLLGLFVGLVLFLFVVVGQLLWERRRAKREAKTLHDPLTSVFAADIEDIDGDLDLDGTGGSIGGLGGGGSLPRSPSPQDSHRGPREVVRYNAYSTYGRRRDGAEEGDGNPLSLTRTNNNQLFYS</sequence>
<keyword evidence="2" id="KW-0812">Transmembrane</keyword>
<dbReference type="AlphaFoldDB" id="A0AAW0SWP5"/>
<feature type="region of interest" description="Disordered" evidence="1">
    <location>
        <begin position="259"/>
        <end position="336"/>
    </location>
</feature>
<proteinExistence type="predicted"/>
<dbReference type="InterPro" id="IPR043159">
    <property type="entry name" value="Lectin_gal-bd_sf"/>
</dbReference>
<dbReference type="PANTHER" id="PTHR46780">
    <property type="entry name" value="PROTEIN EVA-1"/>
    <property type="match status" value="1"/>
</dbReference>
<dbReference type="CDD" id="cd22829">
    <property type="entry name" value="Gal_Rha_Lectin_EVA1_EVA1C_rpt2"/>
    <property type="match status" value="1"/>
</dbReference>
<evidence type="ECO:0000259" key="4">
    <source>
        <dbReference type="PROSITE" id="PS50228"/>
    </source>
</evidence>
<feature type="chain" id="PRO_5044716949" description="SUEL-type lectin domain-containing protein" evidence="3">
    <location>
        <begin position="20"/>
        <end position="503"/>
    </location>
</feature>
<gene>
    <name evidence="5" type="ORF">O3P69_019461</name>
</gene>
<evidence type="ECO:0000256" key="2">
    <source>
        <dbReference type="SAM" id="Phobius"/>
    </source>
</evidence>
<feature type="transmembrane region" description="Helical" evidence="2">
    <location>
        <begin position="376"/>
        <end position="401"/>
    </location>
</feature>
<dbReference type="EMBL" id="JARAKH010000043">
    <property type="protein sequence ID" value="KAK8379545.1"/>
    <property type="molecule type" value="Genomic_DNA"/>
</dbReference>
<dbReference type="PROSITE" id="PS50228">
    <property type="entry name" value="SUEL_LECTIN"/>
    <property type="match status" value="2"/>
</dbReference>
<dbReference type="EMBL" id="JARAKH010000043">
    <property type="protein sequence ID" value="KAK8379546.1"/>
    <property type="molecule type" value="Genomic_DNA"/>
</dbReference>
<name>A0AAW0SWP5_SCYPA</name>
<comment type="caution">
    <text evidence="5">The sequence shown here is derived from an EMBL/GenBank/DDBJ whole genome shotgun (WGS) entry which is preliminary data.</text>
</comment>
<evidence type="ECO:0000256" key="3">
    <source>
        <dbReference type="SAM" id="SignalP"/>
    </source>
</evidence>
<feature type="compositionally biased region" description="Polar residues" evidence="1">
    <location>
        <begin position="490"/>
        <end position="503"/>
    </location>
</feature>
<keyword evidence="2" id="KW-1133">Transmembrane helix</keyword>
<protein>
    <recommendedName>
        <fullName evidence="4">SUEL-type lectin domain-containing protein</fullName>
    </recommendedName>
</protein>
<feature type="signal peptide" evidence="3">
    <location>
        <begin position="1"/>
        <end position="19"/>
    </location>
</feature>
<feature type="compositionally biased region" description="Basic and acidic residues" evidence="1">
    <location>
        <begin position="259"/>
        <end position="275"/>
    </location>
</feature>
<dbReference type="Proteomes" id="UP001487740">
    <property type="component" value="Unassembled WGS sequence"/>
</dbReference>
<dbReference type="Gene3D" id="2.60.120.740">
    <property type="match status" value="2"/>
</dbReference>
<feature type="domain" description="SUEL-type lectin" evidence="4">
    <location>
        <begin position="160"/>
        <end position="251"/>
    </location>
</feature>
<keyword evidence="6" id="KW-1185">Reference proteome</keyword>
<accession>A0AAW0SWP5</accession>
<dbReference type="GO" id="GO:0030246">
    <property type="term" value="F:carbohydrate binding"/>
    <property type="evidence" value="ECO:0007669"/>
    <property type="project" value="InterPro"/>
</dbReference>